<dbReference type="InterPro" id="IPR038086">
    <property type="entry name" value="DUF2789_sf"/>
</dbReference>
<dbReference type="Proteomes" id="UP001501321">
    <property type="component" value="Unassembled WGS sequence"/>
</dbReference>
<evidence type="ECO:0000313" key="1">
    <source>
        <dbReference type="EMBL" id="GAA4499925.1"/>
    </source>
</evidence>
<comment type="caution">
    <text evidence="1">The sequence shown here is derived from an EMBL/GenBank/DDBJ whole genome shotgun (WGS) entry which is preliminary data.</text>
</comment>
<organism evidence="1 2">
    <name type="scientific">Pseudaeromonas paramecii</name>
    <dbReference type="NCBI Taxonomy" id="2138166"/>
    <lineage>
        <taxon>Bacteria</taxon>
        <taxon>Pseudomonadati</taxon>
        <taxon>Pseudomonadota</taxon>
        <taxon>Gammaproteobacteria</taxon>
        <taxon>Aeromonadales</taxon>
        <taxon>Aeromonadaceae</taxon>
        <taxon>Pseudaeromonas</taxon>
    </lineage>
</organism>
<gene>
    <name evidence="1" type="ORF">GCM10023095_20830</name>
</gene>
<accession>A0ABP8QA46</accession>
<sequence length="77" mass="8497">MESQLHGLPALFRQLGLADDPEAIRGFVAAHAPLEDGLALHDAGFWSPAQAQFLRQSKADDADWAEVVDQLDVMLRR</sequence>
<dbReference type="EMBL" id="BAABFC010000013">
    <property type="protein sequence ID" value="GAA4499925.1"/>
    <property type="molecule type" value="Genomic_DNA"/>
</dbReference>
<dbReference type="RefSeq" id="WP_345012788.1">
    <property type="nucleotide sequence ID" value="NZ_BAABFC010000013.1"/>
</dbReference>
<dbReference type="Gene3D" id="1.10.10.1130">
    <property type="entry name" value="Uncharacterised protein PF10982, DUF2789"/>
    <property type="match status" value="1"/>
</dbReference>
<keyword evidence="2" id="KW-1185">Reference proteome</keyword>
<reference evidence="2" key="1">
    <citation type="journal article" date="2019" name="Int. J. Syst. Evol. Microbiol.">
        <title>The Global Catalogue of Microorganisms (GCM) 10K type strain sequencing project: providing services to taxonomists for standard genome sequencing and annotation.</title>
        <authorList>
            <consortium name="The Broad Institute Genomics Platform"/>
            <consortium name="The Broad Institute Genome Sequencing Center for Infectious Disease"/>
            <person name="Wu L."/>
            <person name="Ma J."/>
        </authorList>
    </citation>
    <scope>NUCLEOTIDE SEQUENCE [LARGE SCALE GENOMIC DNA]</scope>
    <source>
        <strain evidence="2">JCM 32226</strain>
    </source>
</reference>
<dbReference type="Pfam" id="PF10982">
    <property type="entry name" value="DUF2789"/>
    <property type="match status" value="1"/>
</dbReference>
<evidence type="ECO:0000313" key="2">
    <source>
        <dbReference type="Proteomes" id="UP001501321"/>
    </source>
</evidence>
<proteinExistence type="predicted"/>
<dbReference type="InterPro" id="IPR021250">
    <property type="entry name" value="DUF2789"/>
</dbReference>
<name>A0ABP8QA46_9GAMM</name>
<protein>
    <submittedName>
        <fullName evidence="1">DUF2789 domain-containing protein</fullName>
    </submittedName>
</protein>